<gene>
    <name evidence="2" type="ORF">C4K68_08505</name>
</gene>
<dbReference type="InterPro" id="IPR009671">
    <property type="entry name" value="RraB_dom"/>
</dbReference>
<name>A0A2S5KU81_9PROT</name>
<reference evidence="2 3" key="1">
    <citation type="submission" date="2018-02" db="EMBL/GenBank/DDBJ databases">
        <title>novel marine gammaproteobacteria from coastal saline agro ecosystem.</title>
        <authorList>
            <person name="Krishnan R."/>
            <person name="Ramesh Kumar N."/>
        </authorList>
    </citation>
    <scope>NUCLEOTIDE SEQUENCE [LARGE SCALE GENOMIC DNA]</scope>
    <source>
        <strain evidence="2 3">228</strain>
    </source>
</reference>
<dbReference type="InterPro" id="IPR036701">
    <property type="entry name" value="RraB-like_sf"/>
</dbReference>
<dbReference type="Proteomes" id="UP000238196">
    <property type="component" value="Unassembled WGS sequence"/>
</dbReference>
<dbReference type="OrthoDB" id="5739863at2"/>
<sequence length="119" mass="13015">MSVIDKLLETAYHDTQLLISNDQKGDQFSIPRDVDFVFYASEQGKAETVASFVQDNRYGSTLITPTEEGRVRLVVTVNMPTTQSVLCSVSGLMACLSALFGLDYDGWGCVLQTAPLGTR</sequence>
<evidence type="ECO:0000313" key="2">
    <source>
        <dbReference type="EMBL" id="PPC77816.1"/>
    </source>
</evidence>
<dbReference type="AlphaFoldDB" id="A0A2S5KU81"/>
<dbReference type="SUPFAM" id="SSF89946">
    <property type="entry name" value="Hypothetical protein VC0424"/>
    <property type="match status" value="1"/>
</dbReference>
<evidence type="ECO:0000259" key="1">
    <source>
        <dbReference type="Pfam" id="PF06877"/>
    </source>
</evidence>
<feature type="domain" description="Regulator of ribonuclease activity B" evidence="1">
    <location>
        <begin position="14"/>
        <end position="109"/>
    </location>
</feature>
<dbReference type="EMBL" id="PRLP01000025">
    <property type="protein sequence ID" value="PPC77816.1"/>
    <property type="molecule type" value="Genomic_DNA"/>
</dbReference>
<dbReference type="Pfam" id="PF06877">
    <property type="entry name" value="RraB"/>
    <property type="match status" value="1"/>
</dbReference>
<accession>A0A2S5KU81</accession>
<proteinExistence type="predicted"/>
<evidence type="ECO:0000313" key="3">
    <source>
        <dbReference type="Proteomes" id="UP000238196"/>
    </source>
</evidence>
<protein>
    <recommendedName>
        <fullName evidence="1">Regulator of ribonuclease activity B domain-containing protein</fullName>
    </recommendedName>
</protein>
<comment type="caution">
    <text evidence="2">The sequence shown here is derived from an EMBL/GenBank/DDBJ whole genome shotgun (WGS) entry which is preliminary data.</text>
</comment>
<organism evidence="2 3">
    <name type="scientific">Proteobacteria bacterium 228</name>
    <dbReference type="NCBI Taxonomy" id="2083153"/>
    <lineage>
        <taxon>Bacteria</taxon>
        <taxon>Pseudomonadati</taxon>
        <taxon>Pseudomonadota</taxon>
    </lineage>
</organism>
<dbReference type="Gene3D" id="3.30.70.970">
    <property type="entry name" value="RraB-like"/>
    <property type="match status" value="1"/>
</dbReference>